<dbReference type="AlphaFoldDB" id="A0AA88FEK8"/>
<dbReference type="InterPro" id="IPR000182">
    <property type="entry name" value="GNAT_dom"/>
</dbReference>
<evidence type="ECO:0000256" key="2">
    <source>
        <dbReference type="ARBA" id="ARBA00023315"/>
    </source>
</evidence>
<evidence type="ECO:0000256" key="1">
    <source>
        <dbReference type="ARBA" id="ARBA00022679"/>
    </source>
</evidence>
<organism evidence="5 6">
    <name type="scientific">Hymenobacter busanensis</name>
    <dbReference type="NCBI Taxonomy" id="2607656"/>
    <lineage>
        <taxon>Bacteria</taxon>
        <taxon>Pseudomonadati</taxon>
        <taxon>Bacteroidota</taxon>
        <taxon>Cytophagia</taxon>
        <taxon>Cytophagales</taxon>
        <taxon>Hymenobacteraceae</taxon>
        <taxon>Hymenobacter</taxon>
    </lineage>
</organism>
<dbReference type="EMBL" id="VTWU01000008">
    <property type="protein sequence ID" value="KAA9325926.1"/>
    <property type="molecule type" value="Genomic_DNA"/>
</dbReference>
<accession>A0AA88FEK8</accession>
<dbReference type="InterPro" id="IPR016181">
    <property type="entry name" value="Acyl_CoA_acyltransferase"/>
</dbReference>
<dbReference type="PANTHER" id="PTHR43800:SF1">
    <property type="entry name" value="PEPTIDYL-LYSINE N-ACETYLTRANSFERASE YJAB"/>
    <property type="match status" value="1"/>
</dbReference>
<feature type="chain" id="PRO_5041717211" evidence="3">
    <location>
        <begin position="23"/>
        <end position="175"/>
    </location>
</feature>
<keyword evidence="1" id="KW-0808">Transferase</keyword>
<evidence type="ECO:0000313" key="5">
    <source>
        <dbReference type="EMBL" id="KAA9325926.1"/>
    </source>
</evidence>
<keyword evidence="6" id="KW-1185">Reference proteome</keyword>
<dbReference type="PROSITE" id="PS51186">
    <property type="entry name" value="GNAT"/>
    <property type="match status" value="1"/>
</dbReference>
<sequence length="175" mass="19715">MNTRWKATLLPVLLACRGIRVAMTVVIRPALPSDLVPLAQLFARTREAAFPWLTATKVKSLEKEFQDQTAGETVFVAADKFSSSVVGFVSVWEPARFLHHLYVSPERQGEGIGSQLLASITSRLPPPYQLKCLVQNRRARAFYQRHGWYPITVGQSAEGDYELLEWSNRPDRSNA</sequence>
<gene>
    <name evidence="5" type="ORF">F0P96_19375</name>
</gene>
<feature type="signal peptide" evidence="3">
    <location>
        <begin position="1"/>
        <end position="22"/>
    </location>
</feature>
<comment type="caution">
    <text evidence="5">The sequence shown here is derived from an EMBL/GenBank/DDBJ whole genome shotgun (WGS) entry which is preliminary data.</text>
</comment>
<name>A0AA88FEK8_9BACT</name>
<dbReference type="Proteomes" id="UP000326380">
    <property type="component" value="Unassembled WGS sequence"/>
</dbReference>
<keyword evidence="3" id="KW-0732">Signal</keyword>
<dbReference type="SUPFAM" id="SSF55729">
    <property type="entry name" value="Acyl-CoA N-acyltransferases (Nat)"/>
    <property type="match status" value="1"/>
</dbReference>
<reference evidence="5 6" key="1">
    <citation type="submission" date="2019-09" db="EMBL/GenBank/DDBJ databases">
        <title>Genome sequence of Hymenobacter sp. M3.</title>
        <authorList>
            <person name="Srinivasan S."/>
        </authorList>
    </citation>
    <scope>NUCLEOTIDE SEQUENCE [LARGE SCALE GENOMIC DNA]</scope>
    <source>
        <strain evidence="5 6">M3</strain>
    </source>
</reference>
<evidence type="ECO:0000259" key="4">
    <source>
        <dbReference type="PROSITE" id="PS51186"/>
    </source>
</evidence>
<proteinExistence type="predicted"/>
<evidence type="ECO:0000256" key="3">
    <source>
        <dbReference type="SAM" id="SignalP"/>
    </source>
</evidence>
<protein>
    <submittedName>
        <fullName evidence="5">GNAT family N-acetyltransferase</fullName>
    </submittedName>
</protein>
<feature type="domain" description="N-acetyltransferase" evidence="4">
    <location>
        <begin position="25"/>
        <end position="170"/>
    </location>
</feature>
<keyword evidence="2" id="KW-0012">Acyltransferase</keyword>
<dbReference type="GO" id="GO:0016747">
    <property type="term" value="F:acyltransferase activity, transferring groups other than amino-acyl groups"/>
    <property type="evidence" value="ECO:0007669"/>
    <property type="project" value="InterPro"/>
</dbReference>
<dbReference type="Pfam" id="PF13508">
    <property type="entry name" value="Acetyltransf_7"/>
    <property type="match status" value="1"/>
</dbReference>
<dbReference type="PANTHER" id="PTHR43800">
    <property type="entry name" value="PEPTIDYL-LYSINE N-ACETYLTRANSFERASE YJAB"/>
    <property type="match status" value="1"/>
</dbReference>
<dbReference type="CDD" id="cd04301">
    <property type="entry name" value="NAT_SF"/>
    <property type="match status" value="1"/>
</dbReference>
<evidence type="ECO:0000313" key="6">
    <source>
        <dbReference type="Proteomes" id="UP000326380"/>
    </source>
</evidence>
<dbReference type="Gene3D" id="3.40.630.30">
    <property type="match status" value="1"/>
</dbReference>